<keyword evidence="2" id="KW-1185">Reference proteome</keyword>
<organism evidence="1 2">
    <name type="scientific">Flagellimonas pacifica</name>
    <dbReference type="NCBI Taxonomy" id="1247520"/>
    <lineage>
        <taxon>Bacteria</taxon>
        <taxon>Pseudomonadati</taxon>
        <taxon>Bacteroidota</taxon>
        <taxon>Flavobacteriia</taxon>
        <taxon>Flavobacteriales</taxon>
        <taxon>Flavobacteriaceae</taxon>
        <taxon>Flagellimonas</taxon>
    </lineage>
</organism>
<dbReference type="AlphaFoldDB" id="A0A285MWX1"/>
<dbReference type="OrthoDB" id="190848at2"/>
<evidence type="ECO:0008006" key="3">
    <source>
        <dbReference type="Google" id="ProtNLM"/>
    </source>
</evidence>
<dbReference type="EMBL" id="OBEH01000006">
    <property type="protein sequence ID" value="SNZ01674.1"/>
    <property type="molecule type" value="Genomic_DNA"/>
</dbReference>
<sequence length="279" mass="32259">MKNNDSLGGDRKRNYDLTDFDTRNLDPQDVVSLLPKRIFKYFSINDNTLDVIRHGRLWYSSPKAFNDPFDCKVRIDFGTNKSEILKNLNDFLPDDLGHLWSGEEMIGIFDDPKKANTLLNQIFSTGFNDHLGVCCFSEIPNIPLMWSHYASSHSGICLEFGMETPNFIRENLIPVNYYSEYPEFVLSENSGDLYMFLMQLIASKSHDWDYEFEWRSITEEGGNRLYGFDKASLKGIIFGVNTSEEHMDGIKELISKSGYRDVQFKKAVLDDKRFGLKIM</sequence>
<dbReference type="Pfam" id="PF11185">
    <property type="entry name" value="DUF2971"/>
    <property type="match status" value="1"/>
</dbReference>
<protein>
    <recommendedName>
        <fullName evidence="3">DUF2971 domain-containing protein</fullName>
    </recommendedName>
</protein>
<evidence type="ECO:0000313" key="2">
    <source>
        <dbReference type="Proteomes" id="UP000219048"/>
    </source>
</evidence>
<accession>A0A285MWX1</accession>
<dbReference type="Proteomes" id="UP000219048">
    <property type="component" value="Unassembled WGS sequence"/>
</dbReference>
<reference evidence="2" key="1">
    <citation type="submission" date="2017-09" db="EMBL/GenBank/DDBJ databases">
        <authorList>
            <person name="Varghese N."/>
            <person name="Submissions S."/>
        </authorList>
    </citation>
    <scope>NUCLEOTIDE SEQUENCE [LARGE SCALE GENOMIC DNA]</scope>
    <source>
        <strain evidence="2">DSM 25885</strain>
    </source>
</reference>
<proteinExistence type="predicted"/>
<dbReference type="InterPro" id="IPR021352">
    <property type="entry name" value="DUF2971"/>
</dbReference>
<name>A0A285MWX1_9FLAO</name>
<gene>
    <name evidence="1" type="ORF">SAMN06265377_3516</name>
</gene>
<dbReference type="RefSeq" id="WP_133067276.1">
    <property type="nucleotide sequence ID" value="NZ_OBEH01000006.1"/>
</dbReference>
<evidence type="ECO:0000313" key="1">
    <source>
        <dbReference type="EMBL" id="SNZ01674.1"/>
    </source>
</evidence>